<dbReference type="SUPFAM" id="SSF51569">
    <property type="entry name" value="Aldolase"/>
    <property type="match status" value="1"/>
</dbReference>
<dbReference type="Pfam" id="PF01136">
    <property type="entry name" value="Peptidase_U32"/>
    <property type="match status" value="1"/>
</dbReference>
<evidence type="ECO:0000313" key="2">
    <source>
        <dbReference type="EMBL" id="SDI81407.1"/>
    </source>
</evidence>
<dbReference type="EMBL" id="FNED01000008">
    <property type="protein sequence ID" value="SDI81407.1"/>
    <property type="molecule type" value="Genomic_DNA"/>
</dbReference>
<dbReference type="PANTHER" id="PTHR30217:SF7">
    <property type="entry name" value="TRNA HYDROXYLATION PROTEIN P2"/>
    <property type="match status" value="1"/>
</dbReference>
<dbReference type="GeneID" id="42304818"/>
<dbReference type="PATRIC" id="fig|47500.12.peg.5925"/>
<reference evidence="2 4" key="2">
    <citation type="submission" date="2016-10" db="EMBL/GenBank/DDBJ databases">
        <authorList>
            <person name="de Groot N.N."/>
        </authorList>
    </citation>
    <scope>NUCLEOTIDE SEQUENCE [LARGE SCALE GENOMIC DNA]</scope>
    <source>
        <strain evidence="2 4">DSM 2895</strain>
    </source>
</reference>
<keyword evidence="2" id="KW-0378">Hydrolase</keyword>
<dbReference type="Gene3D" id="3.20.20.70">
    <property type="entry name" value="Aldolase class I"/>
    <property type="match status" value="1"/>
</dbReference>
<sequence length="308" mass="35200">MRKPELLCTAANLDELVRVIEAGADAVSIGHERYGLRVAGNFDVEDIRRATEAAHTRGAKVYVSVNALFHNEDLEGLPEYLKMLEEIGVDAIVFGDTAVVMIARQIGLTVPLHWNAEVLTTNYETMNYWGRKGATRAFVARELNMDAIVEIKENAEVEIQVQVHGITCIFHSRRDLVTNYEKFMGQESRPASMDRKLFITEEKRDDLQYPIFEDRNGTHIMSAEDICILEYLDELMDAEIDSFKIEGIMKDTDYNVKVVSAYRRAIDAYVKGPEAFRNSVNSLMEEIRDIQPSHRELTTGFFFKEQVY</sequence>
<dbReference type="PANTHER" id="PTHR30217">
    <property type="entry name" value="PEPTIDASE U32 FAMILY"/>
    <property type="match status" value="1"/>
</dbReference>
<evidence type="ECO:0000313" key="1">
    <source>
        <dbReference type="EMBL" id="KON98389.1"/>
    </source>
</evidence>
<dbReference type="RefSeq" id="WP_043067477.1">
    <property type="nucleotide sequence ID" value="NZ_BJOA01000059.1"/>
</dbReference>
<organism evidence="1 3">
    <name type="scientific">Aneurinibacillus migulanus</name>
    <name type="common">Bacillus migulanus</name>
    <dbReference type="NCBI Taxonomy" id="47500"/>
    <lineage>
        <taxon>Bacteria</taxon>
        <taxon>Bacillati</taxon>
        <taxon>Bacillota</taxon>
        <taxon>Bacilli</taxon>
        <taxon>Bacillales</taxon>
        <taxon>Paenibacillaceae</taxon>
        <taxon>Aneurinibacillus group</taxon>
        <taxon>Aneurinibacillus</taxon>
    </lineage>
</organism>
<accession>A0A0D1XKY6</accession>
<dbReference type="Proteomes" id="UP000037269">
    <property type="component" value="Unassembled WGS sequence"/>
</dbReference>
<evidence type="ECO:0000313" key="4">
    <source>
        <dbReference type="Proteomes" id="UP000182836"/>
    </source>
</evidence>
<dbReference type="EMBL" id="LGUG01000004">
    <property type="protein sequence ID" value="KON98389.1"/>
    <property type="molecule type" value="Genomic_DNA"/>
</dbReference>
<dbReference type="GO" id="GO:0008233">
    <property type="term" value="F:peptidase activity"/>
    <property type="evidence" value="ECO:0007669"/>
    <property type="project" value="UniProtKB-KW"/>
</dbReference>
<dbReference type="STRING" id="47500.AF333_06330"/>
<dbReference type="AlphaFoldDB" id="A0A0D1XKY6"/>
<protein>
    <submittedName>
        <fullName evidence="1">Peptidase U32</fullName>
    </submittedName>
    <submittedName>
        <fullName evidence="2">Putative protease</fullName>
    </submittedName>
</protein>
<keyword evidence="2" id="KW-0645">Protease</keyword>
<dbReference type="InterPro" id="IPR051454">
    <property type="entry name" value="RNA/ubiquinone_mod_enzymes"/>
</dbReference>
<dbReference type="Proteomes" id="UP000182836">
    <property type="component" value="Unassembled WGS sequence"/>
</dbReference>
<name>A0A0D1XKY6_ANEMI</name>
<evidence type="ECO:0000313" key="3">
    <source>
        <dbReference type="Proteomes" id="UP000037269"/>
    </source>
</evidence>
<proteinExistence type="predicted"/>
<reference evidence="1 3" key="1">
    <citation type="submission" date="2015-07" db="EMBL/GenBank/DDBJ databases">
        <title>Fjat-14205 dsm 2895.</title>
        <authorList>
            <person name="Liu B."/>
            <person name="Wang J."/>
            <person name="Zhu Y."/>
            <person name="Liu G."/>
            <person name="Chen Q."/>
            <person name="Chen Z."/>
            <person name="Lan J."/>
            <person name="Che J."/>
            <person name="Ge C."/>
            <person name="Shi H."/>
            <person name="Pan Z."/>
            <person name="Liu X."/>
        </authorList>
    </citation>
    <scope>NUCLEOTIDE SEQUENCE [LARGE SCALE GENOMIC DNA]</scope>
    <source>
        <strain evidence="1 3">DSM 2895</strain>
    </source>
</reference>
<keyword evidence="3" id="KW-1185">Reference proteome</keyword>
<dbReference type="OrthoDB" id="9807498at2"/>
<dbReference type="GO" id="GO:0006508">
    <property type="term" value="P:proteolysis"/>
    <property type="evidence" value="ECO:0007669"/>
    <property type="project" value="UniProtKB-KW"/>
</dbReference>
<dbReference type="InterPro" id="IPR013785">
    <property type="entry name" value="Aldolase_TIM"/>
</dbReference>
<gene>
    <name evidence="1" type="ORF">AF333_06330</name>
    <name evidence="2" type="ORF">SAMN04487909_10833</name>
</gene>
<dbReference type="InterPro" id="IPR001539">
    <property type="entry name" value="Peptidase_U32"/>
</dbReference>